<comment type="caution">
    <text evidence="1">The sequence shown here is derived from an EMBL/GenBank/DDBJ whole genome shotgun (WGS) entry which is preliminary data.</text>
</comment>
<gene>
    <name evidence="1" type="ORF">SCP_0201490</name>
</gene>
<name>A0A401G9V8_9APHY</name>
<dbReference type="AlphaFoldDB" id="A0A401G9V8"/>
<sequence length="165" mass="18899">MLAPVIRLLVRYIKRWRFFLVDCEALKSLQVVIPLLRQHAPALEEMTVAASNISCRLPHTQMAFFPFTFSAVNLRSLSLYNAPCVSEVHNIASAFPSLEELVLHGWAMPMDMDCRSFMQQVQPLQHLRSIEIWDPDDDLVESVPLPADSAFLHFPSLEELHLEGW</sequence>
<dbReference type="Gene3D" id="3.80.10.10">
    <property type="entry name" value="Ribonuclease Inhibitor"/>
    <property type="match status" value="1"/>
</dbReference>
<proteinExistence type="predicted"/>
<dbReference type="STRING" id="139825.A0A401G9V8"/>
<evidence type="ECO:0000313" key="2">
    <source>
        <dbReference type="Proteomes" id="UP000287166"/>
    </source>
</evidence>
<evidence type="ECO:0008006" key="3">
    <source>
        <dbReference type="Google" id="ProtNLM"/>
    </source>
</evidence>
<dbReference type="RefSeq" id="XP_027609865.1">
    <property type="nucleotide sequence ID" value="XM_027754064.1"/>
</dbReference>
<organism evidence="1 2">
    <name type="scientific">Sparassis crispa</name>
    <dbReference type="NCBI Taxonomy" id="139825"/>
    <lineage>
        <taxon>Eukaryota</taxon>
        <taxon>Fungi</taxon>
        <taxon>Dikarya</taxon>
        <taxon>Basidiomycota</taxon>
        <taxon>Agaricomycotina</taxon>
        <taxon>Agaricomycetes</taxon>
        <taxon>Polyporales</taxon>
        <taxon>Sparassidaceae</taxon>
        <taxon>Sparassis</taxon>
    </lineage>
</organism>
<evidence type="ECO:0000313" key="1">
    <source>
        <dbReference type="EMBL" id="GBE78952.1"/>
    </source>
</evidence>
<protein>
    <recommendedName>
        <fullName evidence="3">F-box domain-containing protein</fullName>
    </recommendedName>
</protein>
<dbReference type="InParanoid" id="A0A401G9V8"/>
<dbReference type="InterPro" id="IPR032675">
    <property type="entry name" value="LRR_dom_sf"/>
</dbReference>
<keyword evidence="2" id="KW-1185">Reference proteome</keyword>
<dbReference type="GeneID" id="38775869"/>
<dbReference type="Proteomes" id="UP000287166">
    <property type="component" value="Unassembled WGS sequence"/>
</dbReference>
<dbReference type="EMBL" id="BFAD01000002">
    <property type="protein sequence ID" value="GBE78952.1"/>
    <property type="molecule type" value="Genomic_DNA"/>
</dbReference>
<dbReference type="SUPFAM" id="SSF52047">
    <property type="entry name" value="RNI-like"/>
    <property type="match status" value="1"/>
</dbReference>
<accession>A0A401G9V8</accession>
<reference evidence="1 2" key="1">
    <citation type="journal article" date="2018" name="Sci. Rep.">
        <title>Genome sequence of the cauliflower mushroom Sparassis crispa (Hanabiratake) and its association with beneficial usage.</title>
        <authorList>
            <person name="Kiyama R."/>
            <person name="Furutani Y."/>
            <person name="Kawaguchi K."/>
            <person name="Nakanishi T."/>
        </authorList>
    </citation>
    <scope>NUCLEOTIDE SEQUENCE [LARGE SCALE GENOMIC DNA]</scope>
</reference>